<comment type="caution">
    <text evidence="2">The sequence shown here is derived from an EMBL/GenBank/DDBJ whole genome shotgun (WGS) entry which is preliminary data.</text>
</comment>
<organism evidence="2 3">
    <name type="scientific">Aureobasidium pullulans</name>
    <name type="common">Black yeast</name>
    <name type="synonym">Pullularia pullulans</name>
    <dbReference type="NCBI Taxonomy" id="5580"/>
    <lineage>
        <taxon>Eukaryota</taxon>
        <taxon>Fungi</taxon>
        <taxon>Dikarya</taxon>
        <taxon>Ascomycota</taxon>
        <taxon>Pezizomycotina</taxon>
        <taxon>Dothideomycetes</taxon>
        <taxon>Dothideomycetidae</taxon>
        <taxon>Dothideales</taxon>
        <taxon>Saccotheciaceae</taxon>
        <taxon>Aureobasidium</taxon>
    </lineage>
</organism>
<evidence type="ECO:0000256" key="1">
    <source>
        <dbReference type="SAM" id="MobiDB-lite"/>
    </source>
</evidence>
<dbReference type="EMBL" id="JASGXD010000008">
    <property type="protein sequence ID" value="KAK6004150.1"/>
    <property type="molecule type" value="Genomic_DNA"/>
</dbReference>
<feature type="region of interest" description="Disordered" evidence="1">
    <location>
        <begin position="47"/>
        <end position="143"/>
    </location>
</feature>
<feature type="compositionally biased region" description="Basic residues" evidence="1">
    <location>
        <begin position="120"/>
        <end position="141"/>
    </location>
</feature>
<name>A0ABR0TJM0_AURPU</name>
<evidence type="ECO:0000313" key="3">
    <source>
        <dbReference type="Proteomes" id="UP001341245"/>
    </source>
</evidence>
<dbReference type="Proteomes" id="UP001341245">
    <property type="component" value="Unassembled WGS sequence"/>
</dbReference>
<proteinExistence type="predicted"/>
<evidence type="ECO:0008006" key="4">
    <source>
        <dbReference type="Google" id="ProtNLM"/>
    </source>
</evidence>
<sequence length="610" mass="68765">MNINQWIQSLELAVSPNELSLSTDQPHALLKRGRGSRTSSLLEPLANQNQRCMKHKKPVVYVDSSSSDTGDATSTSTSSCPTSRSSSSSSKRYRRRPRYHTKTDKYQSKSRSKPQEKRPEKRKKEKEKRAKHSRRNKHKNKAVTGVVRTFRAKNVPKDRLTLDSGTKFGLYTRGRSSGPTKGKGLPDLVFSEMRFLQKPESSTQEEPNTRPKKNLHKKKRHQLSEYEISRYFDAGAKRPSNDNTGQHRRTPPLDTTIAARDVQIASPVVPDLYKKPFLGFRNRGSHPPTTKYYSWSESGKESSARMAHFARGSEPLAVGQLQSGRAQQHMEAILLEQDTARRRSPEQISPGHHGKRQEPSVGPAQGISKIACSPIKPQRNKIAEAETLPVPIFDKNVTSVPVGTSPARQSERGRHGAHRTLPADEAMLNELNDDVCCHTNPEQPGLTVNPSVKQYSEPWEELLQNCKLAARPPTRNYHDEDFSRCGSPAIDYQRSSDIHTHLGAPSWLAEGDQFPEYGYPYKTACTNEHVHWAQPIATGCQDDNVSFLGENIDEVSESLDSQYDHELATEDAVEWGIDDAERYNEVQDCQVRDGEAMDDFATFWQPNKLY</sequence>
<feature type="compositionally biased region" description="Basic and acidic residues" evidence="1">
    <location>
        <begin position="101"/>
        <end position="119"/>
    </location>
</feature>
<feature type="compositionally biased region" description="Low complexity" evidence="1">
    <location>
        <begin position="63"/>
        <end position="90"/>
    </location>
</feature>
<feature type="compositionally biased region" description="Basic and acidic residues" evidence="1">
    <location>
        <begin position="222"/>
        <end position="240"/>
    </location>
</feature>
<feature type="compositionally biased region" description="Basic residues" evidence="1">
    <location>
        <begin position="210"/>
        <end position="221"/>
    </location>
</feature>
<accession>A0ABR0TJM0</accession>
<reference evidence="2 3" key="1">
    <citation type="submission" date="2023-11" db="EMBL/GenBank/DDBJ databases">
        <title>Draft genome sequence and annotation of the polyextremotolerant black yeast-like fungus Aureobasidium pullulans NRRL 62042.</title>
        <authorList>
            <person name="Dielentheis-Frenken M.R.E."/>
            <person name="Wibberg D."/>
            <person name="Blank L.M."/>
            <person name="Tiso T."/>
        </authorList>
    </citation>
    <scope>NUCLEOTIDE SEQUENCE [LARGE SCALE GENOMIC DNA]</scope>
    <source>
        <strain evidence="2 3">NRRL 62042</strain>
    </source>
</reference>
<gene>
    <name evidence="2" type="ORF">QM012_009000</name>
</gene>
<evidence type="ECO:0000313" key="2">
    <source>
        <dbReference type="EMBL" id="KAK6004150.1"/>
    </source>
</evidence>
<feature type="region of interest" description="Disordered" evidence="1">
    <location>
        <begin position="337"/>
        <end position="367"/>
    </location>
</feature>
<feature type="compositionally biased region" description="Basic residues" evidence="1">
    <location>
        <begin position="91"/>
        <end position="100"/>
    </location>
</feature>
<keyword evidence="3" id="KW-1185">Reference proteome</keyword>
<protein>
    <recommendedName>
        <fullName evidence="4">PH domain-containing protein</fullName>
    </recommendedName>
</protein>
<feature type="region of interest" description="Disordered" evidence="1">
    <location>
        <begin position="164"/>
        <end position="254"/>
    </location>
</feature>